<evidence type="ECO:0000313" key="1">
    <source>
        <dbReference type="EMBL" id="KLO04599.1"/>
    </source>
</evidence>
<organism evidence="1 2">
    <name type="scientific">Schizopora paradoxa</name>
    <dbReference type="NCBI Taxonomy" id="27342"/>
    <lineage>
        <taxon>Eukaryota</taxon>
        <taxon>Fungi</taxon>
        <taxon>Dikarya</taxon>
        <taxon>Basidiomycota</taxon>
        <taxon>Agaricomycotina</taxon>
        <taxon>Agaricomycetes</taxon>
        <taxon>Hymenochaetales</taxon>
        <taxon>Schizoporaceae</taxon>
        <taxon>Schizopora</taxon>
    </lineage>
</organism>
<sequence>MVFHLHQAHSPSIERSPRSQALHWSLNVVFPFKWIESSPISDIQPRRRARKRRREARESFMTDWNMDISYLRRRRRTLSKNRGRRETGRHRLEGYGKDGFVARVQSHSQASSDPPILAILHHRPSSSFCSDRRGSFRDERSRRQPANGLRICRLSSGLP</sequence>
<dbReference type="Proteomes" id="UP000053477">
    <property type="component" value="Unassembled WGS sequence"/>
</dbReference>
<dbReference type="EMBL" id="KQ086488">
    <property type="protein sequence ID" value="KLO04599.1"/>
    <property type="molecule type" value="Genomic_DNA"/>
</dbReference>
<dbReference type="AlphaFoldDB" id="A0A0H2QYW4"/>
<reference evidence="1 2" key="1">
    <citation type="submission" date="2015-04" db="EMBL/GenBank/DDBJ databases">
        <title>Complete genome sequence of Schizopora paradoxa KUC8140, a cosmopolitan wood degrader in East Asia.</title>
        <authorList>
            <consortium name="DOE Joint Genome Institute"/>
            <person name="Min B."/>
            <person name="Park H."/>
            <person name="Jang Y."/>
            <person name="Kim J.-J."/>
            <person name="Kim K.H."/>
            <person name="Pangilinan J."/>
            <person name="Lipzen A."/>
            <person name="Riley R."/>
            <person name="Grigoriev I.V."/>
            <person name="Spatafora J.W."/>
            <person name="Choi I.-G."/>
        </authorList>
    </citation>
    <scope>NUCLEOTIDE SEQUENCE [LARGE SCALE GENOMIC DNA]</scope>
    <source>
        <strain evidence="1 2">KUC8140</strain>
    </source>
</reference>
<evidence type="ECO:0000313" key="2">
    <source>
        <dbReference type="Proteomes" id="UP000053477"/>
    </source>
</evidence>
<keyword evidence="2" id="KW-1185">Reference proteome</keyword>
<name>A0A0H2QYW4_9AGAM</name>
<dbReference type="InParanoid" id="A0A0H2QYW4"/>
<gene>
    <name evidence="1" type="ORF">SCHPADRAFT_750099</name>
</gene>
<accession>A0A0H2QYW4</accession>
<proteinExistence type="predicted"/>
<protein>
    <submittedName>
        <fullName evidence="1">Uncharacterized protein</fullName>
    </submittedName>
</protein>